<feature type="chain" id="PRO_5006621634" evidence="1">
    <location>
        <begin position="24"/>
        <end position="881"/>
    </location>
</feature>
<dbReference type="SUPFAM" id="SSF52058">
    <property type="entry name" value="L domain-like"/>
    <property type="match status" value="3"/>
</dbReference>
<feature type="signal peptide" evidence="1">
    <location>
        <begin position="1"/>
        <end position="23"/>
    </location>
</feature>
<evidence type="ECO:0000313" key="3">
    <source>
        <dbReference type="EMBL" id="CUF94370.1"/>
    </source>
</evidence>
<dbReference type="OrthoDB" id="4062651at2759"/>
<gene>
    <name evidence="3" type="ORF">BSAL_67650</name>
</gene>
<feature type="domain" description="Leucine-rich repeat-containing N-terminal plant-type" evidence="2">
    <location>
        <begin position="35"/>
        <end position="63"/>
    </location>
</feature>
<keyword evidence="1" id="KW-0732">Signal</keyword>
<dbReference type="Proteomes" id="UP000051952">
    <property type="component" value="Unassembled WGS sequence"/>
</dbReference>
<reference evidence="4" key="1">
    <citation type="submission" date="2015-09" db="EMBL/GenBank/DDBJ databases">
        <authorList>
            <consortium name="Pathogen Informatics"/>
        </authorList>
    </citation>
    <scope>NUCLEOTIDE SEQUENCE [LARGE SCALE GENOMIC DNA]</scope>
    <source>
        <strain evidence="4">Lake Konstanz</strain>
    </source>
</reference>
<evidence type="ECO:0000259" key="2">
    <source>
        <dbReference type="Pfam" id="PF08263"/>
    </source>
</evidence>
<evidence type="ECO:0000256" key="1">
    <source>
        <dbReference type="SAM" id="SignalP"/>
    </source>
</evidence>
<name>A0A0S4IU91_BODSA</name>
<accession>A0A0S4IU91</accession>
<sequence>MTTTASLVLCVVAAALILQGATAACICDTNTDINNALLSLKSSLNITGWTAASSCSWPGVTCSSSLTGLTLCSTAFIFGAPCVGGSLPTTTATWQYLGTLTSLVISNTGSKITGSFPVAASTSLTKLSSLTFNSYSPTGTMQLPTGSTTGYSMVLSSSTITITGSSGANIISLSASSSPVPDVSNIASLRTININAGSLATLSWTSMTGLTSIGVSSVSASILPSWTNTNFPSLQSIVLYSVTAATTFPTTWSTLTTLTAISISYCTSLTASLPTTWSSLTNLKSLNVYSTPIAGPLPSTWSSLAITSISIYSASLSGATLPSSWTQMTSLTTLAITSSNLGGTLPPWQSTTLLTYLGLGSNSISGPLPTTVIGWSHLVTLDLSNNPINSTIPSWQLASLTSFSCSSCNLIGPLPSWGSGSTPMGSLRTISISSNMIGSSIPTTWGQMAALAYLYAASSSITGQLPLTWTSTSLQGISLSGNAITGNIATLTFSSTSLSSIDLSTNRIGPACSFTVPSMLSMLKLNDNQCTGVHPNWGSATSLSTVDIGGNAFSGSLARIPSTALRILRVDRGNRFTGSLFNWTASTYLYEVRANNNWFSGTLPAFSSSASLETLLFAANNLSGTFPAGTDLSNIELLDLSANNFVGTVPLLTDSSYLDELNISFNSFTGTLSLDDSSSSSLTLLDVSCNFLSGTVPPWSGARYLANVNLTCGNDFSGTLPAFSSLAYNYLVTLDVTDQGLTGTLSTILGSTLSGGSSSAVTSMLLGGNSFSGTMPQFLKWSQLVRFNASGNNLIGSLATTGGTFPSNLWSVDISNNNALRGTVPVPSSTSVLQHFLLGGDAHTFSGTLPSLHAIFPNLTRFSLSGSFPVTFPYAWLVGSA</sequence>
<dbReference type="PANTHER" id="PTHR46662">
    <property type="entry name" value="DI-GLUCOSE BINDING PROTEIN WITH LEUCINE-RICH REPEAT DOMAIN-CONTAINING PROTEIN"/>
    <property type="match status" value="1"/>
</dbReference>
<dbReference type="PANTHER" id="PTHR46662:SF104">
    <property type="entry name" value="GPI-ANCHORED ADHESIN-LIKE PROTEIN PGA55-RELATED"/>
    <property type="match status" value="1"/>
</dbReference>
<feature type="non-terminal residue" evidence="3">
    <location>
        <position position="881"/>
    </location>
</feature>
<dbReference type="InterPro" id="IPR013210">
    <property type="entry name" value="LRR_N_plant-typ"/>
</dbReference>
<dbReference type="VEuPathDB" id="TriTrypDB:BSAL_67650"/>
<protein>
    <submittedName>
        <fullName evidence="3">GP46-like surface antigen, putative</fullName>
    </submittedName>
</protein>
<dbReference type="Pfam" id="PF08263">
    <property type="entry name" value="LRRNT_2"/>
    <property type="match status" value="1"/>
</dbReference>
<evidence type="ECO:0000313" key="4">
    <source>
        <dbReference type="Proteomes" id="UP000051952"/>
    </source>
</evidence>
<dbReference type="InterPro" id="IPR001611">
    <property type="entry name" value="Leu-rich_rpt"/>
</dbReference>
<dbReference type="InterPro" id="IPR032675">
    <property type="entry name" value="LRR_dom_sf"/>
</dbReference>
<dbReference type="EMBL" id="CYKH01000456">
    <property type="protein sequence ID" value="CUF94370.1"/>
    <property type="molecule type" value="Genomic_DNA"/>
</dbReference>
<dbReference type="Gene3D" id="3.80.10.10">
    <property type="entry name" value="Ribonuclease Inhibitor"/>
    <property type="match status" value="4"/>
</dbReference>
<dbReference type="Pfam" id="PF00560">
    <property type="entry name" value="LRR_1"/>
    <property type="match status" value="1"/>
</dbReference>
<proteinExistence type="predicted"/>
<organism evidence="3 4">
    <name type="scientific">Bodo saltans</name>
    <name type="common">Flagellated protozoan</name>
    <dbReference type="NCBI Taxonomy" id="75058"/>
    <lineage>
        <taxon>Eukaryota</taxon>
        <taxon>Discoba</taxon>
        <taxon>Euglenozoa</taxon>
        <taxon>Kinetoplastea</taxon>
        <taxon>Metakinetoplastina</taxon>
        <taxon>Eubodonida</taxon>
        <taxon>Bodonidae</taxon>
        <taxon>Bodo</taxon>
    </lineage>
</organism>
<dbReference type="AlphaFoldDB" id="A0A0S4IU91"/>
<keyword evidence="4" id="KW-1185">Reference proteome</keyword>